<dbReference type="RefSeq" id="WP_377058319.1">
    <property type="nucleotide sequence ID" value="NZ_JBHLUU010000091.1"/>
</dbReference>
<evidence type="ECO:0000256" key="1">
    <source>
        <dbReference type="ARBA" id="ARBA00006739"/>
    </source>
</evidence>
<dbReference type="Proteomes" id="UP001589738">
    <property type="component" value="Unassembled WGS sequence"/>
</dbReference>
<comment type="similarity">
    <text evidence="1">Belongs to the glycosyltransferase 2 family.</text>
</comment>
<dbReference type="SUPFAM" id="SSF53448">
    <property type="entry name" value="Nucleotide-diphospho-sugar transferases"/>
    <property type="match status" value="1"/>
</dbReference>
<dbReference type="InterPro" id="IPR029044">
    <property type="entry name" value="Nucleotide-diphossugar_trans"/>
</dbReference>
<evidence type="ECO:0000313" key="5">
    <source>
        <dbReference type="EMBL" id="MFC0476129.1"/>
    </source>
</evidence>
<proteinExistence type="inferred from homology"/>
<accession>A0ABV6KS83</accession>
<dbReference type="InterPro" id="IPR001173">
    <property type="entry name" value="Glyco_trans_2-like"/>
</dbReference>
<sequence>MKGAEMFAKVSVVVPVYNCELYLAYCLDSILSQTYKNIEVIVINDGSKDKSDEICREYQARDQRIKYEYQENQGPSSARNKGLQLASGDYIAFIDADDTVEKTYIQTLLENLQENNSDLACCGYREINVKGSFLHTDFNFNHSLSLEEIMLMVCSGTGGVLWGKLYKSEIIKNNNIFLDPNIFMSEDLVFVLEYISHCKRFSETKEFLYNYNRLNERSISSNFSNKYLNNSLAVCKQIEHIFNSVKIDSSITRKVIAERIQSTLIKRIEARSKTTWIKKNVLVELKRLLLNDYVKQFVTSFETNNLSQKPYIYFLKNSNLRSAILYGTLLIMLRKIR</sequence>
<organism evidence="5 6">
    <name type="scientific">Robertmurraya beringensis</name>
    <dbReference type="NCBI Taxonomy" id="641660"/>
    <lineage>
        <taxon>Bacteria</taxon>
        <taxon>Bacillati</taxon>
        <taxon>Bacillota</taxon>
        <taxon>Bacilli</taxon>
        <taxon>Bacillales</taxon>
        <taxon>Bacillaceae</taxon>
        <taxon>Robertmurraya</taxon>
    </lineage>
</organism>
<dbReference type="PANTHER" id="PTHR22916">
    <property type="entry name" value="GLYCOSYLTRANSFERASE"/>
    <property type="match status" value="1"/>
</dbReference>
<dbReference type="CDD" id="cd00761">
    <property type="entry name" value="Glyco_tranf_GTA_type"/>
    <property type="match status" value="1"/>
</dbReference>
<feature type="domain" description="Glycosyltransferase 2-like" evidence="4">
    <location>
        <begin position="11"/>
        <end position="137"/>
    </location>
</feature>
<dbReference type="EMBL" id="JBHLUU010000091">
    <property type="protein sequence ID" value="MFC0476129.1"/>
    <property type="molecule type" value="Genomic_DNA"/>
</dbReference>
<dbReference type="PANTHER" id="PTHR22916:SF51">
    <property type="entry name" value="GLYCOSYLTRANSFERASE EPSH-RELATED"/>
    <property type="match status" value="1"/>
</dbReference>
<protein>
    <submittedName>
        <fullName evidence="5">Glycosyltransferase family 2 protein</fullName>
    </submittedName>
</protein>
<comment type="caution">
    <text evidence="5">The sequence shown here is derived from an EMBL/GenBank/DDBJ whole genome shotgun (WGS) entry which is preliminary data.</text>
</comment>
<gene>
    <name evidence="5" type="ORF">ACFFHF_12880</name>
</gene>
<evidence type="ECO:0000256" key="3">
    <source>
        <dbReference type="ARBA" id="ARBA00022679"/>
    </source>
</evidence>
<dbReference type="Pfam" id="PF00535">
    <property type="entry name" value="Glycos_transf_2"/>
    <property type="match status" value="1"/>
</dbReference>
<dbReference type="Gene3D" id="3.90.550.10">
    <property type="entry name" value="Spore Coat Polysaccharide Biosynthesis Protein SpsA, Chain A"/>
    <property type="match status" value="1"/>
</dbReference>
<evidence type="ECO:0000256" key="2">
    <source>
        <dbReference type="ARBA" id="ARBA00022676"/>
    </source>
</evidence>
<keyword evidence="6" id="KW-1185">Reference proteome</keyword>
<name>A0ABV6KS83_9BACI</name>
<reference evidence="5 6" key="1">
    <citation type="submission" date="2024-09" db="EMBL/GenBank/DDBJ databases">
        <authorList>
            <person name="Sun Q."/>
            <person name="Mori K."/>
        </authorList>
    </citation>
    <scope>NUCLEOTIDE SEQUENCE [LARGE SCALE GENOMIC DNA]</scope>
    <source>
        <strain evidence="5 6">CGMCC 1.9126</strain>
    </source>
</reference>
<keyword evidence="2" id="KW-0328">Glycosyltransferase</keyword>
<evidence type="ECO:0000313" key="6">
    <source>
        <dbReference type="Proteomes" id="UP001589738"/>
    </source>
</evidence>
<keyword evidence="3" id="KW-0808">Transferase</keyword>
<evidence type="ECO:0000259" key="4">
    <source>
        <dbReference type="Pfam" id="PF00535"/>
    </source>
</evidence>